<keyword evidence="3" id="KW-1185">Reference proteome</keyword>
<proteinExistence type="predicted"/>
<dbReference type="RefSeq" id="WP_382233191.1">
    <property type="nucleotide sequence ID" value="NZ_JBHTCC010000001.1"/>
</dbReference>
<reference evidence="3" key="1">
    <citation type="journal article" date="2019" name="Int. J. Syst. Evol. Microbiol.">
        <title>The Global Catalogue of Microorganisms (GCM) 10K type strain sequencing project: providing services to taxonomists for standard genome sequencing and annotation.</title>
        <authorList>
            <consortium name="The Broad Institute Genomics Platform"/>
            <consortium name="The Broad Institute Genome Sequencing Center for Infectious Disease"/>
            <person name="Wu L."/>
            <person name="Ma J."/>
        </authorList>
    </citation>
    <scope>NUCLEOTIDE SEQUENCE [LARGE SCALE GENOMIC DNA]</scope>
    <source>
        <strain evidence="3">CCUG 36956</strain>
    </source>
</reference>
<protein>
    <submittedName>
        <fullName evidence="2">Zinc-ribbon domain-containing protein</fullName>
    </submittedName>
</protein>
<dbReference type="EMBL" id="JBHTCC010000001">
    <property type="protein sequence ID" value="MFC7298070.1"/>
    <property type="molecule type" value="Genomic_DNA"/>
</dbReference>
<dbReference type="Pfam" id="PF10005">
    <property type="entry name" value="Zn_ribbon_DZR_6"/>
    <property type="match status" value="1"/>
</dbReference>
<comment type="caution">
    <text evidence="2">The sequence shown here is derived from an EMBL/GenBank/DDBJ whole genome shotgun (WGS) entry which is preliminary data.</text>
</comment>
<organism evidence="2 3">
    <name type="scientific">Herminiimonas aquatilis</name>
    <dbReference type="NCBI Taxonomy" id="345342"/>
    <lineage>
        <taxon>Bacteria</taxon>
        <taxon>Pseudomonadati</taxon>
        <taxon>Pseudomonadota</taxon>
        <taxon>Betaproteobacteria</taxon>
        <taxon>Burkholderiales</taxon>
        <taxon>Oxalobacteraceae</taxon>
        <taxon>Herminiimonas</taxon>
    </lineage>
</organism>
<name>A0ABW2J4Y2_9BURK</name>
<accession>A0ABW2J4Y2</accession>
<evidence type="ECO:0000313" key="2">
    <source>
        <dbReference type="EMBL" id="MFC7298070.1"/>
    </source>
</evidence>
<dbReference type="Proteomes" id="UP001596379">
    <property type="component" value="Unassembled WGS sequence"/>
</dbReference>
<sequence length="135" mass="15554">MKTFHCNKCYQQIFFENVHCEKCGSMLGYQPEHQTVSAFEPAGPDRWASLNPVNAGMHYKQCANYSREHVCNWMLPADSKSSLCASCQLTRIIPALSYGKNRLFWNRLETAKRRLLYTLWDLHLQPTGSCAFAFP</sequence>
<gene>
    <name evidence="2" type="ORF">ACFQO0_06445</name>
</gene>
<feature type="domain" description="Zinc-ribbon" evidence="1">
    <location>
        <begin position="4"/>
        <end position="97"/>
    </location>
</feature>
<evidence type="ECO:0000259" key="1">
    <source>
        <dbReference type="Pfam" id="PF10005"/>
    </source>
</evidence>
<evidence type="ECO:0000313" key="3">
    <source>
        <dbReference type="Proteomes" id="UP001596379"/>
    </source>
</evidence>
<dbReference type="InterPro" id="IPR011201">
    <property type="entry name" value="Zinc-ribbon_6_bact"/>
</dbReference>